<dbReference type="SUPFAM" id="SSF56954">
    <property type="entry name" value="Outer membrane efflux proteins (OEP)"/>
    <property type="match status" value="1"/>
</dbReference>
<reference evidence="1 2" key="1">
    <citation type="journal article" date="2015" name="Genome Announc.">
        <title>De Novo Genome Sequence of Yersinia aleksiciae Y159T.</title>
        <authorList>
            <person name="Sprague L.D."/>
            <person name="Neubauer H."/>
        </authorList>
    </citation>
    <scope>NUCLEOTIDE SEQUENCE [LARGE SCALE GENOMIC DNA]</scope>
    <source>
        <strain evidence="1 2">159</strain>
    </source>
</reference>
<organism evidence="1 2">
    <name type="scientific">Yersinia aleksiciae</name>
    <dbReference type="NCBI Taxonomy" id="263819"/>
    <lineage>
        <taxon>Bacteria</taxon>
        <taxon>Pseudomonadati</taxon>
        <taxon>Pseudomonadota</taxon>
        <taxon>Gammaproteobacteria</taxon>
        <taxon>Enterobacterales</taxon>
        <taxon>Yersiniaceae</taxon>
        <taxon>Yersinia</taxon>
    </lineage>
</organism>
<name>A0ABM5UE62_YERAE</name>
<proteinExistence type="predicted"/>
<dbReference type="EMBL" id="CP011975">
    <property type="protein sequence ID" value="AKP34120.1"/>
    <property type="molecule type" value="Genomic_DNA"/>
</dbReference>
<evidence type="ECO:0000313" key="1">
    <source>
        <dbReference type="EMBL" id="AKP34120.1"/>
    </source>
</evidence>
<gene>
    <name evidence="1" type="ORF">ACZ76_11520</name>
</gene>
<evidence type="ECO:0000313" key="2">
    <source>
        <dbReference type="Proteomes" id="UP000069914"/>
    </source>
</evidence>
<keyword evidence="2" id="KW-1185">Reference proteome</keyword>
<dbReference type="Proteomes" id="UP000069914">
    <property type="component" value="Chromosome"/>
</dbReference>
<protein>
    <submittedName>
        <fullName evidence="1">Uncharacterized protein</fullName>
    </submittedName>
</protein>
<accession>A0ABM5UE62</accession>
<dbReference type="Gene3D" id="1.20.1600.10">
    <property type="entry name" value="Outer membrane efflux proteins (OEP)"/>
    <property type="match status" value="1"/>
</dbReference>
<sequence length="61" mass="6666">MSHAEFETYLATEEAAKTTRITLIADTATAWVTLAADQNQLALAEVTLKVRSQSVTLHSFV</sequence>